<protein>
    <submittedName>
        <fullName evidence="1">Uncharacterized protein</fullName>
    </submittedName>
</protein>
<comment type="caution">
    <text evidence="1">The sequence shown here is derived from an EMBL/GenBank/DDBJ whole genome shotgun (WGS) entry which is preliminary data.</text>
</comment>
<evidence type="ECO:0000313" key="2">
    <source>
        <dbReference type="Proteomes" id="UP000238081"/>
    </source>
</evidence>
<gene>
    <name evidence="1" type="ORF">AWN73_10860</name>
</gene>
<dbReference type="Proteomes" id="UP000238081">
    <property type="component" value="Unassembled WGS sequence"/>
</dbReference>
<accession>A0A2S7FCY9</accession>
<dbReference type="AlphaFoldDB" id="A0A2S7FCY9"/>
<reference evidence="1 2" key="1">
    <citation type="submission" date="2016-01" db="EMBL/GenBank/DDBJ databases">
        <title>Characterization of the Clostridium difficile lineages that are prevalent in Hong Kong and China.</title>
        <authorList>
            <person name="Kwok J.S.-L."/>
            <person name="Lam W.-Y."/>
            <person name="Ip M."/>
            <person name="Chan T.-F."/>
            <person name="Hawkey P.M."/>
            <person name="Tsui S.K.-W."/>
        </authorList>
    </citation>
    <scope>NUCLEOTIDE SEQUENCE [LARGE SCALE GENOMIC DNA]</scope>
    <source>
        <strain evidence="1 2">300064</strain>
    </source>
</reference>
<proteinExistence type="predicted"/>
<dbReference type="RefSeq" id="WP_043664845.1">
    <property type="nucleotide sequence ID" value="NZ_JBAMGI010000019.1"/>
</dbReference>
<evidence type="ECO:0000313" key="1">
    <source>
        <dbReference type="EMBL" id="PPV16040.1"/>
    </source>
</evidence>
<organism evidence="1 2">
    <name type="scientific">Clostridium butyricum</name>
    <dbReference type="NCBI Taxonomy" id="1492"/>
    <lineage>
        <taxon>Bacteria</taxon>
        <taxon>Bacillati</taxon>
        <taxon>Bacillota</taxon>
        <taxon>Clostridia</taxon>
        <taxon>Eubacteriales</taxon>
        <taxon>Clostridiaceae</taxon>
        <taxon>Clostridium</taxon>
    </lineage>
</organism>
<sequence length="83" mass="10089">MLWNEVRKTYPNKWIVFDSLKQHEDDNKLIVEDLAILEVFSDLNIAYKYYCNLHKQDKSRKLNIGDTRKENLEFKIERIGLMR</sequence>
<dbReference type="EMBL" id="LRDH01000095">
    <property type="protein sequence ID" value="PPV16040.1"/>
    <property type="molecule type" value="Genomic_DNA"/>
</dbReference>
<name>A0A2S7FCY9_CLOBU</name>